<feature type="domain" description="SAF" evidence="4">
    <location>
        <begin position="20"/>
        <end position="89"/>
    </location>
</feature>
<dbReference type="InterPro" id="IPR044144">
    <property type="entry name" value="SAF_UxaA/GarD"/>
</dbReference>
<dbReference type="EMBL" id="JACNJD010000141">
    <property type="protein sequence ID" value="MBC8176511.1"/>
    <property type="molecule type" value="Genomic_DNA"/>
</dbReference>
<proteinExistence type="inferred from homology"/>
<dbReference type="PANTHER" id="PTHR30536">
    <property type="entry name" value="ALTRONATE/GALACTARATE DEHYDRATASE"/>
    <property type="match status" value="1"/>
</dbReference>
<sequence length="373" mass="39659">MIENNMTEKKPATLTLNQEDNVSVALIDLAPGDTIGNEVVVRGNSVPAGHKVATRRINTEEPVKKYGQIIGFASTAIEPGDHVHTHNLKMADFSRDHAIGVDARPVRMMPEEDRASFQGIVRNDGRVGTRNYIGVLPTVNCSASVARFIADSFTREIMTGFANVDGVLSLTHGTGCGMSEGEGFFLLQRALAGYARNPNFAAVLLLGLGCEVNLTSSLIENMDLKEGSMFQVMNIQGSGGTENTVRSGIAAIDKMLAKADSVKRVPVKASHITLGLECGGSDAFSGISANPALGAAVDLLVSHGGTAILSETPEIYGAEHLLTRKAVSREVGEKLIDRIQWWESYTSRLGGEINNNPSPGNKAGGLTTILEKS</sequence>
<comment type="caution">
    <text evidence="5">The sequence shown here is derived from an EMBL/GenBank/DDBJ whole genome shotgun (WGS) entry which is preliminary data.</text>
</comment>
<dbReference type="Proteomes" id="UP000650524">
    <property type="component" value="Unassembled WGS sequence"/>
</dbReference>
<dbReference type="PANTHER" id="PTHR30536:SF5">
    <property type="entry name" value="ALTRONATE DEHYDRATASE"/>
    <property type="match status" value="1"/>
</dbReference>
<keyword evidence="2" id="KW-0456">Lyase</keyword>
<evidence type="ECO:0000313" key="5">
    <source>
        <dbReference type="EMBL" id="MBC8176511.1"/>
    </source>
</evidence>
<gene>
    <name evidence="5" type="ORF">H8E19_03825</name>
</gene>
<dbReference type="CDD" id="cd11613">
    <property type="entry name" value="SAF_AH_GD"/>
    <property type="match status" value="1"/>
</dbReference>
<evidence type="ECO:0000259" key="4">
    <source>
        <dbReference type="SMART" id="SM00858"/>
    </source>
</evidence>
<accession>A0A8J6T5H0</accession>
<dbReference type="GO" id="GO:0016829">
    <property type="term" value="F:lyase activity"/>
    <property type="evidence" value="ECO:0007669"/>
    <property type="project" value="UniProtKB-KW"/>
</dbReference>
<feature type="non-terminal residue" evidence="5">
    <location>
        <position position="373"/>
    </location>
</feature>
<dbReference type="InterPro" id="IPR048332">
    <property type="entry name" value="GD_AH_C"/>
</dbReference>
<dbReference type="Gene3D" id="2.30.130.110">
    <property type="match status" value="1"/>
</dbReference>
<evidence type="ECO:0000256" key="1">
    <source>
        <dbReference type="ARBA" id="ARBA00010986"/>
    </source>
</evidence>
<dbReference type="AlphaFoldDB" id="A0A8J6T5H0"/>
<name>A0A8J6T5H0_9DELT</name>
<organism evidence="5 6">
    <name type="scientific">Candidatus Desulfacyla euxinica</name>
    <dbReference type="NCBI Taxonomy" id="2841693"/>
    <lineage>
        <taxon>Bacteria</taxon>
        <taxon>Deltaproteobacteria</taxon>
        <taxon>Candidatus Desulfacyla</taxon>
    </lineage>
</organism>
<dbReference type="GO" id="GO:0019698">
    <property type="term" value="P:D-galacturonate catabolic process"/>
    <property type="evidence" value="ECO:0007669"/>
    <property type="project" value="TreeGrafter"/>
</dbReference>
<reference evidence="5 6" key="1">
    <citation type="submission" date="2020-08" db="EMBL/GenBank/DDBJ databases">
        <title>Bridging the membrane lipid divide: bacteria of the FCB group superphylum have the potential to synthesize archaeal ether lipids.</title>
        <authorList>
            <person name="Villanueva L."/>
            <person name="Von Meijenfeldt F.A.B."/>
            <person name="Westbye A.B."/>
            <person name="Yadav S."/>
            <person name="Hopmans E.C."/>
            <person name="Dutilh B.E."/>
            <person name="Sinninghe Damste J.S."/>
        </authorList>
    </citation>
    <scope>NUCLEOTIDE SEQUENCE [LARGE SCALE GENOMIC DNA]</scope>
    <source>
        <strain evidence="5">NIOZ-UU27</strain>
    </source>
</reference>
<evidence type="ECO:0000313" key="6">
    <source>
        <dbReference type="Proteomes" id="UP000650524"/>
    </source>
</evidence>
<dbReference type="Pfam" id="PF20629">
    <property type="entry name" value="GD_AH_C"/>
    <property type="match status" value="1"/>
</dbReference>
<dbReference type="Pfam" id="PF08666">
    <property type="entry name" value="SAF"/>
    <property type="match status" value="1"/>
</dbReference>
<dbReference type="InterPro" id="IPR013974">
    <property type="entry name" value="SAF"/>
</dbReference>
<evidence type="ECO:0000256" key="2">
    <source>
        <dbReference type="ARBA" id="ARBA00023239"/>
    </source>
</evidence>
<comment type="similarity">
    <text evidence="1">Belongs to the UxaA family.</text>
</comment>
<dbReference type="Pfam" id="PF04295">
    <property type="entry name" value="GD_AH_second"/>
    <property type="match status" value="1"/>
</dbReference>
<evidence type="ECO:0000256" key="3">
    <source>
        <dbReference type="SAM" id="MobiDB-lite"/>
    </source>
</evidence>
<dbReference type="InterPro" id="IPR052172">
    <property type="entry name" value="UxaA_altronate/galactarate_dh"/>
</dbReference>
<dbReference type="SMART" id="SM00858">
    <property type="entry name" value="SAF"/>
    <property type="match status" value="1"/>
</dbReference>
<dbReference type="InterPro" id="IPR007392">
    <property type="entry name" value="GD_AH_second"/>
</dbReference>
<protein>
    <submittedName>
        <fullName evidence="5">Altronate dehydratase</fullName>
    </submittedName>
</protein>
<feature type="region of interest" description="Disordered" evidence="3">
    <location>
        <begin position="352"/>
        <end position="373"/>
    </location>
</feature>